<dbReference type="HAMAP" id="MF_00651">
    <property type="entry name" value="Nuclease_YqgF"/>
    <property type="match status" value="1"/>
</dbReference>
<dbReference type="InterPro" id="IPR006641">
    <property type="entry name" value="YqgF/RNaseH-like_dom"/>
</dbReference>
<feature type="region of interest" description="Disordered" evidence="6">
    <location>
        <begin position="139"/>
        <end position="197"/>
    </location>
</feature>
<dbReference type="EMBL" id="BAAAWD010000019">
    <property type="protein sequence ID" value="GAA3031337.1"/>
    <property type="molecule type" value="Genomic_DNA"/>
</dbReference>
<reference evidence="9" key="1">
    <citation type="journal article" date="2019" name="Int. J. Syst. Evol. Microbiol.">
        <title>The Global Catalogue of Microorganisms (GCM) 10K type strain sequencing project: providing services to taxonomists for standard genome sequencing and annotation.</title>
        <authorList>
            <consortium name="The Broad Institute Genomics Platform"/>
            <consortium name="The Broad Institute Genome Sequencing Center for Infectious Disease"/>
            <person name="Wu L."/>
            <person name="Ma J."/>
        </authorList>
    </citation>
    <scope>NUCLEOTIDE SEQUENCE [LARGE SCALE GENOMIC DNA]</scope>
    <source>
        <strain evidence="9">JCM 3106</strain>
    </source>
</reference>
<dbReference type="Gene3D" id="3.30.420.140">
    <property type="entry name" value="YqgF/RNase H-like domain"/>
    <property type="match status" value="1"/>
</dbReference>
<comment type="function">
    <text evidence="5">Could be a nuclease involved in processing of the 5'-end of pre-16S rRNA.</text>
</comment>
<dbReference type="PANTHER" id="PTHR33317:SF4">
    <property type="entry name" value="POLYNUCLEOTIDYL TRANSFERASE, RIBONUCLEASE H-LIKE SUPERFAMILY PROTEIN"/>
    <property type="match status" value="1"/>
</dbReference>
<evidence type="ECO:0000256" key="4">
    <source>
        <dbReference type="ARBA" id="ARBA00022801"/>
    </source>
</evidence>
<keyword evidence="2 5" id="KW-0690">Ribosome biogenesis</keyword>
<evidence type="ECO:0000256" key="3">
    <source>
        <dbReference type="ARBA" id="ARBA00022722"/>
    </source>
</evidence>
<evidence type="ECO:0000256" key="6">
    <source>
        <dbReference type="SAM" id="MobiDB-lite"/>
    </source>
</evidence>
<comment type="similarity">
    <text evidence="5">Belongs to the YqgF HJR family.</text>
</comment>
<dbReference type="Pfam" id="PF03652">
    <property type="entry name" value="RuvX"/>
    <property type="match status" value="1"/>
</dbReference>
<feature type="compositionally biased region" description="Pro residues" evidence="6">
    <location>
        <begin position="145"/>
        <end position="155"/>
    </location>
</feature>
<name>A0ABP6L4V8_9ACTN</name>
<keyword evidence="9" id="KW-1185">Reference proteome</keyword>
<feature type="compositionally biased region" description="Gly residues" evidence="6">
    <location>
        <begin position="177"/>
        <end position="197"/>
    </location>
</feature>
<evidence type="ECO:0000313" key="8">
    <source>
        <dbReference type="EMBL" id="GAA3031337.1"/>
    </source>
</evidence>
<feature type="domain" description="YqgF/RNase H-like" evidence="7">
    <location>
        <begin position="5"/>
        <end position="104"/>
    </location>
</feature>
<comment type="subcellular location">
    <subcellularLocation>
        <location evidence="5">Cytoplasm</location>
    </subcellularLocation>
</comment>
<proteinExistence type="inferred from homology"/>
<gene>
    <name evidence="8" type="ORF">GCM10017559_67960</name>
</gene>
<organism evidence="8 9">
    <name type="scientific">Streptosporangium longisporum</name>
    <dbReference type="NCBI Taxonomy" id="46187"/>
    <lineage>
        <taxon>Bacteria</taxon>
        <taxon>Bacillati</taxon>
        <taxon>Actinomycetota</taxon>
        <taxon>Actinomycetes</taxon>
        <taxon>Streptosporangiales</taxon>
        <taxon>Streptosporangiaceae</taxon>
        <taxon>Streptosporangium</taxon>
    </lineage>
</organism>
<dbReference type="NCBIfam" id="TIGR00250">
    <property type="entry name" value="RNAse_H_YqgF"/>
    <property type="match status" value="1"/>
</dbReference>
<evidence type="ECO:0000259" key="7">
    <source>
        <dbReference type="SMART" id="SM00732"/>
    </source>
</evidence>
<dbReference type="InterPro" id="IPR012337">
    <property type="entry name" value="RNaseH-like_sf"/>
</dbReference>
<dbReference type="InterPro" id="IPR005227">
    <property type="entry name" value="YqgF"/>
</dbReference>
<dbReference type="EC" id="3.1.-.-" evidence="5"/>
<evidence type="ECO:0000313" key="9">
    <source>
        <dbReference type="Proteomes" id="UP001499930"/>
    </source>
</evidence>
<dbReference type="SUPFAM" id="SSF53098">
    <property type="entry name" value="Ribonuclease H-like"/>
    <property type="match status" value="1"/>
</dbReference>
<keyword evidence="1 5" id="KW-0963">Cytoplasm</keyword>
<accession>A0ABP6L4V8</accession>
<evidence type="ECO:0000256" key="5">
    <source>
        <dbReference type="HAMAP-Rule" id="MF_00651"/>
    </source>
</evidence>
<dbReference type="SMART" id="SM00732">
    <property type="entry name" value="YqgFc"/>
    <property type="match status" value="1"/>
</dbReference>
<dbReference type="InterPro" id="IPR037027">
    <property type="entry name" value="YqgF/RNaseH-like_dom_sf"/>
</dbReference>
<comment type="caution">
    <text evidence="8">The sequence shown here is derived from an EMBL/GenBank/DDBJ whole genome shotgun (WGS) entry which is preliminary data.</text>
</comment>
<keyword evidence="3 5" id="KW-0540">Nuclease</keyword>
<evidence type="ECO:0000256" key="1">
    <source>
        <dbReference type="ARBA" id="ARBA00022490"/>
    </source>
</evidence>
<dbReference type="Proteomes" id="UP001499930">
    <property type="component" value="Unassembled WGS sequence"/>
</dbReference>
<dbReference type="CDD" id="cd16964">
    <property type="entry name" value="YqgF"/>
    <property type="match status" value="1"/>
</dbReference>
<evidence type="ECO:0000256" key="2">
    <source>
        <dbReference type="ARBA" id="ARBA00022517"/>
    </source>
</evidence>
<protein>
    <recommendedName>
        <fullName evidence="5">Putative pre-16S rRNA nuclease</fullName>
        <ecNumber evidence="5">3.1.-.-</ecNumber>
    </recommendedName>
</protein>
<keyword evidence="4 5" id="KW-0378">Hydrolase</keyword>
<sequence>MMRNGVRLGVDVGSVRVGVARSDPSGLLATPVETVRRGRGDLDRLAEIAAEYEIVEVVVGLPTSLSGREGPAAEAARDFAGRIAARLAPVPVRLFDERLTTVTAQQGLRASGVRAKNQRAVVDQAAAIVLLQAALDAERATGRPPGAPVAPPPPRGGAARDAGQEGAGGPGERDVMGGPGSGAGETSGRGPAGGAVR</sequence>
<dbReference type="PANTHER" id="PTHR33317">
    <property type="entry name" value="POLYNUCLEOTIDYL TRANSFERASE, RIBONUCLEASE H-LIKE SUPERFAMILY PROTEIN"/>
    <property type="match status" value="1"/>
</dbReference>